<sequence length="115" mass="13148">MEAAFKERGAYTIADEMHRNVIISFFEGDNDVMCVNGKVRVENGKISSVFLQYSDATYELMDVKFYNQNKQNPGISNGISEMIYTADGQKLKVVFIEQLRPKKKQFQQAVIPDDL</sequence>
<comment type="caution">
    <text evidence="1">The sequence shown here is derived from an EMBL/GenBank/DDBJ whole genome shotgun (WGS) entry which is preliminary data.</text>
</comment>
<dbReference type="EMBL" id="BAAAFH010000022">
    <property type="protein sequence ID" value="GAA0876771.1"/>
    <property type="molecule type" value="Genomic_DNA"/>
</dbReference>
<name>A0ABP3Y8E7_9FLAO</name>
<proteinExistence type="predicted"/>
<organism evidence="1 2">
    <name type="scientific">Wandonia haliotis</name>
    <dbReference type="NCBI Taxonomy" id="574963"/>
    <lineage>
        <taxon>Bacteria</taxon>
        <taxon>Pseudomonadati</taxon>
        <taxon>Bacteroidota</taxon>
        <taxon>Flavobacteriia</taxon>
        <taxon>Flavobacteriales</taxon>
        <taxon>Crocinitomicaceae</taxon>
        <taxon>Wandonia</taxon>
    </lineage>
</organism>
<evidence type="ECO:0000313" key="2">
    <source>
        <dbReference type="Proteomes" id="UP001501126"/>
    </source>
</evidence>
<gene>
    <name evidence="1" type="ORF">GCM10009118_31810</name>
</gene>
<reference evidence="2" key="1">
    <citation type="journal article" date="2019" name="Int. J. Syst. Evol. Microbiol.">
        <title>The Global Catalogue of Microorganisms (GCM) 10K type strain sequencing project: providing services to taxonomists for standard genome sequencing and annotation.</title>
        <authorList>
            <consortium name="The Broad Institute Genomics Platform"/>
            <consortium name="The Broad Institute Genome Sequencing Center for Infectious Disease"/>
            <person name="Wu L."/>
            <person name="Ma J."/>
        </authorList>
    </citation>
    <scope>NUCLEOTIDE SEQUENCE [LARGE SCALE GENOMIC DNA]</scope>
    <source>
        <strain evidence="2">JCM 16083</strain>
    </source>
</reference>
<accession>A0ABP3Y8E7</accession>
<keyword evidence="2" id="KW-1185">Reference proteome</keyword>
<protein>
    <submittedName>
        <fullName evidence="1">Uncharacterized protein</fullName>
    </submittedName>
</protein>
<evidence type="ECO:0000313" key="1">
    <source>
        <dbReference type="EMBL" id="GAA0876771.1"/>
    </source>
</evidence>
<dbReference type="Proteomes" id="UP001501126">
    <property type="component" value="Unassembled WGS sequence"/>
</dbReference>